<evidence type="ECO:0000256" key="10">
    <source>
        <dbReference type="ARBA" id="ARBA00023136"/>
    </source>
</evidence>
<name>A0A8S3CCP0_9BILA</name>
<feature type="transmembrane region" description="Helical" evidence="12">
    <location>
        <begin position="164"/>
        <end position="182"/>
    </location>
</feature>
<dbReference type="SUPFAM" id="SSF81324">
    <property type="entry name" value="Voltage-gated potassium channels"/>
    <property type="match status" value="1"/>
</dbReference>
<keyword evidence="4" id="KW-0107">Calcium channel</keyword>
<evidence type="ECO:0000256" key="5">
    <source>
        <dbReference type="ARBA" id="ARBA00022692"/>
    </source>
</evidence>
<protein>
    <recommendedName>
        <fullName evidence="13">Ion transport domain-containing protein</fullName>
    </recommendedName>
</protein>
<organism evidence="14 15">
    <name type="scientific">Rotaria magnacalcarata</name>
    <dbReference type="NCBI Taxonomy" id="392030"/>
    <lineage>
        <taxon>Eukaryota</taxon>
        <taxon>Metazoa</taxon>
        <taxon>Spiralia</taxon>
        <taxon>Gnathifera</taxon>
        <taxon>Rotifera</taxon>
        <taxon>Eurotatoria</taxon>
        <taxon>Bdelloidea</taxon>
        <taxon>Philodinida</taxon>
        <taxon>Philodinidae</taxon>
        <taxon>Rotaria</taxon>
    </lineage>
</organism>
<dbReference type="EMBL" id="CAJOBH010169764">
    <property type="protein sequence ID" value="CAF4907031.1"/>
    <property type="molecule type" value="Genomic_DNA"/>
</dbReference>
<evidence type="ECO:0000313" key="15">
    <source>
        <dbReference type="Proteomes" id="UP000681967"/>
    </source>
</evidence>
<gene>
    <name evidence="14" type="ORF">BYL167_LOCUS52431</name>
</gene>
<dbReference type="InterPro" id="IPR005821">
    <property type="entry name" value="Ion_trans_dom"/>
</dbReference>
<keyword evidence="7" id="KW-0851">Voltage-gated channel</keyword>
<reference evidence="14" key="1">
    <citation type="submission" date="2021-02" db="EMBL/GenBank/DDBJ databases">
        <authorList>
            <person name="Nowell W R."/>
        </authorList>
    </citation>
    <scope>NUCLEOTIDE SEQUENCE</scope>
</reference>
<dbReference type="InterPro" id="IPR027359">
    <property type="entry name" value="Volt_channel_dom_sf"/>
</dbReference>
<dbReference type="Proteomes" id="UP000681967">
    <property type="component" value="Unassembled WGS sequence"/>
</dbReference>
<feature type="domain" description="Ion transport" evidence="13">
    <location>
        <begin position="91"/>
        <end position="208"/>
    </location>
</feature>
<dbReference type="InterPro" id="IPR050599">
    <property type="entry name" value="VDCC_alpha-1_subunit"/>
</dbReference>
<keyword evidence="5 12" id="KW-0812">Transmembrane</keyword>
<evidence type="ECO:0000256" key="12">
    <source>
        <dbReference type="SAM" id="Phobius"/>
    </source>
</evidence>
<feature type="transmembrane region" description="Helical" evidence="12">
    <location>
        <begin position="92"/>
        <end position="111"/>
    </location>
</feature>
<dbReference type="InterPro" id="IPR005446">
    <property type="entry name" value="VDCC_L_a1su"/>
</dbReference>
<dbReference type="GO" id="GO:0008331">
    <property type="term" value="F:high voltage-gated calcium channel activity"/>
    <property type="evidence" value="ECO:0007669"/>
    <property type="project" value="TreeGrafter"/>
</dbReference>
<sequence length="210" mass="23910">MFSPLQYSYAADDEYDTLPPLPPQMKVPPKKAAHLLDIPTGNNAWSTVLQQAEIRRRKRRQTTPEHPGRALFCLSLDNKLRRNVIKLVEWKPFEYLVLLTIFCNCGALALSKPLPNNDTTPTNSKLEQIEYIFLAIFTLESILKIIAYGLCLHPNAYLRNGWNLLDFTIVVVGFLSVVLVQYDVQGFDVKSLRAFRVIRPLKLVNGVPSK</sequence>
<evidence type="ECO:0000313" key="14">
    <source>
        <dbReference type="EMBL" id="CAF4907031.1"/>
    </source>
</evidence>
<keyword evidence="3" id="KW-0109">Calcium transport</keyword>
<comment type="subcellular location">
    <subcellularLocation>
        <location evidence="1">Membrane</location>
        <topology evidence="1">Multi-pass membrane protein</topology>
    </subcellularLocation>
</comment>
<evidence type="ECO:0000256" key="1">
    <source>
        <dbReference type="ARBA" id="ARBA00004141"/>
    </source>
</evidence>
<keyword evidence="11" id="KW-0407">Ion channel</keyword>
<dbReference type="AlphaFoldDB" id="A0A8S3CCP0"/>
<evidence type="ECO:0000256" key="6">
    <source>
        <dbReference type="ARBA" id="ARBA00022837"/>
    </source>
</evidence>
<evidence type="ECO:0000256" key="3">
    <source>
        <dbReference type="ARBA" id="ARBA00022568"/>
    </source>
</evidence>
<dbReference type="PRINTS" id="PR01630">
    <property type="entry name" value="LVDCCALPHA1"/>
</dbReference>
<evidence type="ECO:0000259" key="13">
    <source>
        <dbReference type="Pfam" id="PF00520"/>
    </source>
</evidence>
<keyword evidence="8 12" id="KW-1133">Transmembrane helix</keyword>
<keyword evidence="6" id="KW-0106">Calcium</keyword>
<dbReference type="PANTHER" id="PTHR45628">
    <property type="entry name" value="VOLTAGE-DEPENDENT CALCIUM CHANNEL TYPE A SUBUNIT ALPHA-1"/>
    <property type="match status" value="1"/>
</dbReference>
<dbReference type="GO" id="GO:0005891">
    <property type="term" value="C:voltage-gated calcium channel complex"/>
    <property type="evidence" value="ECO:0007669"/>
    <property type="project" value="InterPro"/>
</dbReference>
<keyword evidence="2" id="KW-0813">Transport</keyword>
<evidence type="ECO:0000256" key="2">
    <source>
        <dbReference type="ARBA" id="ARBA00022448"/>
    </source>
</evidence>
<feature type="transmembrane region" description="Helical" evidence="12">
    <location>
        <begin position="131"/>
        <end position="152"/>
    </location>
</feature>
<accession>A0A8S3CCP0</accession>
<evidence type="ECO:0000256" key="9">
    <source>
        <dbReference type="ARBA" id="ARBA00023065"/>
    </source>
</evidence>
<dbReference type="Pfam" id="PF00520">
    <property type="entry name" value="Ion_trans"/>
    <property type="match status" value="1"/>
</dbReference>
<evidence type="ECO:0000256" key="4">
    <source>
        <dbReference type="ARBA" id="ARBA00022673"/>
    </source>
</evidence>
<keyword evidence="10 12" id="KW-0472">Membrane</keyword>
<proteinExistence type="predicted"/>
<keyword evidence="9" id="KW-0406">Ion transport</keyword>
<dbReference type="GO" id="GO:0098703">
    <property type="term" value="P:calcium ion import across plasma membrane"/>
    <property type="evidence" value="ECO:0007669"/>
    <property type="project" value="TreeGrafter"/>
</dbReference>
<dbReference type="Gene3D" id="1.20.120.350">
    <property type="entry name" value="Voltage-gated potassium channels. Chain C"/>
    <property type="match status" value="1"/>
</dbReference>
<evidence type="ECO:0000256" key="8">
    <source>
        <dbReference type="ARBA" id="ARBA00022989"/>
    </source>
</evidence>
<evidence type="ECO:0000256" key="11">
    <source>
        <dbReference type="ARBA" id="ARBA00023303"/>
    </source>
</evidence>
<comment type="caution">
    <text evidence="14">The sequence shown here is derived from an EMBL/GenBank/DDBJ whole genome shotgun (WGS) entry which is preliminary data.</text>
</comment>
<dbReference type="FunFam" id="1.20.120.350:FF:000010">
    <property type="entry name" value="Voltage-dependent L-type calcium channel subunit alpha"/>
    <property type="match status" value="1"/>
</dbReference>
<evidence type="ECO:0000256" key="7">
    <source>
        <dbReference type="ARBA" id="ARBA00022882"/>
    </source>
</evidence>
<dbReference type="PANTHER" id="PTHR45628:SF1">
    <property type="entry name" value="VOLTAGE-DEPENDENT CALCIUM CHANNEL TYPE D SUBUNIT ALPHA-1"/>
    <property type="match status" value="1"/>
</dbReference>